<feature type="domain" description="RING-type" evidence="5">
    <location>
        <begin position="220"/>
        <end position="260"/>
    </location>
</feature>
<dbReference type="GO" id="GO:0008270">
    <property type="term" value="F:zinc ion binding"/>
    <property type="evidence" value="ECO:0007669"/>
    <property type="project" value="UniProtKB-KW"/>
</dbReference>
<dbReference type="EMBL" id="GL379820">
    <property type="protein sequence ID" value="EGT47587.1"/>
    <property type="molecule type" value="Genomic_DNA"/>
</dbReference>
<evidence type="ECO:0000256" key="4">
    <source>
        <dbReference type="SAM" id="Coils"/>
    </source>
</evidence>
<dbReference type="PROSITE" id="PS50089">
    <property type="entry name" value="ZF_RING_2"/>
    <property type="match status" value="1"/>
</dbReference>
<proteinExistence type="predicted"/>
<organism evidence="7">
    <name type="scientific">Caenorhabditis brenneri</name>
    <name type="common">Nematode worm</name>
    <dbReference type="NCBI Taxonomy" id="135651"/>
    <lineage>
        <taxon>Eukaryota</taxon>
        <taxon>Metazoa</taxon>
        <taxon>Ecdysozoa</taxon>
        <taxon>Nematoda</taxon>
        <taxon>Chromadorea</taxon>
        <taxon>Rhabditida</taxon>
        <taxon>Rhabditina</taxon>
        <taxon>Rhabditomorpha</taxon>
        <taxon>Rhabditoidea</taxon>
        <taxon>Rhabditidae</taxon>
        <taxon>Peloderinae</taxon>
        <taxon>Caenorhabditis</taxon>
    </lineage>
</organism>
<sequence length="268" mass="31245">MFRGILKPAPERHITTERDNFELRSKINDVVSKFNEINKENEQLGDERSRLEQLWQHALQEIARLRDENSELERKYKESESENQILKDQFLLLTHQLTFKKLQNEISKLNATLRMCQDRNRTTDVQVDHLKEQLENKINLMDQWKNKCYQIIDKITNAANSLLEEGVNLPQIVGNNTNNADEREVQAFVNKVKDEAGKWRGILLNELANTQTSTLKRQDCMGCKKPFKMARCLVKTCGSVFHEECVHQQFGRNVQCPKCKNDSITVEG</sequence>
<keyword evidence="2" id="KW-0862">Zinc</keyword>
<keyword evidence="1 3" id="KW-0479">Metal-binding</keyword>
<keyword evidence="4" id="KW-0175">Coiled coil</keyword>
<feature type="coiled-coil region" evidence="4">
    <location>
        <begin position="34"/>
        <end position="147"/>
    </location>
</feature>
<evidence type="ECO:0000256" key="1">
    <source>
        <dbReference type="ARBA" id="ARBA00022771"/>
    </source>
</evidence>
<keyword evidence="1 3" id="KW-0863">Zinc-finger</keyword>
<dbReference type="InParanoid" id="G0MYB7"/>
<evidence type="ECO:0000256" key="3">
    <source>
        <dbReference type="PROSITE-ProRule" id="PRU00175"/>
    </source>
</evidence>
<evidence type="ECO:0000256" key="2">
    <source>
        <dbReference type="ARBA" id="ARBA00022833"/>
    </source>
</evidence>
<dbReference type="Proteomes" id="UP000008068">
    <property type="component" value="Unassembled WGS sequence"/>
</dbReference>
<evidence type="ECO:0000313" key="6">
    <source>
        <dbReference type="EMBL" id="EGT47587.1"/>
    </source>
</evidence>
<dbReference type="HOGENOM" id="CLU_1039106_0_0_1"/>
<dbReference type="AlphaFoldDB" id="G0MYB7"/>
<name>G0MYB7_CAEBE</name>
<dbReference type="SUPFAM" id="SSF57850">
    <property type="entry name" value="RING/U-box"/>
    <property type="match status" value="1"/>
</dbReference>
<evidence type="ECO:0000259" key="5">
    <source>
        <dbReference type="PROSITE" id="PS50089"/>
    </source>
</evidence>
<gene>
    <name evidence="6" type="ORF">CAEBREN_08708</name>
</gene>
<keyword evidence="7" id="KW-1185">Reference proteome</keyword>
<dbReference type="InterPro" id="IPR001841">
    <property type="entry name" value="Znf_RING"/>
</dbReference>
<dbReference type="Gene3D" id="3.30.40.10">
    <property type="entry name" value="Zinc/RING finger domain, C3HC4 (zinc finger)"/>
    <property type="match status" value="1"/>
</dbReference>
<dbReference type="InterPro" id="IPR013083">
    <property type="entry name" value="Znf_RING/FYVE/PHD"/>
</dbReference>
<accession>G0MYB7</accession>
<evidence type="ECO:0000313" key="7">
    <source>
        <dbReference type="Proteomes" id="UP000008068"/>
    </source>
</evidence>
<protein>
    <recommendedName>
        <fullName evidence="5">RING-type domain-containing protein</fullName>
    </recommendedName>
</protein>
<reference evidence="7" key="1">
    <citation type="submission" date="2011-07" db="EMBL/GenBank/DDBJ databases">
        <authorList>
            <consortium name="Caenorhabditis brenneri Sequencing and Analysis Consortium"/>
            <person name="Wilson R.K."/>
        </authorList>
    </citation>
    <scope>NUCLEOTIDE SEQUENCE [LARGE SCALE GENOMIC DNA]</scope>
    <source>
        <strain evidence="7">PB2801</strain>
    </source>
</reference>